<sequence>MNYFSSSVDYDSNVDIADDELPLHAVKAGVKQLARALVVTYTPGSWQSICGGSGSMRDHSELPRVLVSSDCLPLNDNSASALITEENLVDTVGIIGSKRFGTEFPSPLPADGLSPSSEGGGPKSSLKKSKRCKKKRSLSSIPPV</sequence>
<dbReference type="EMBL" id="BSYO01000009">
    <property type="protein sequence ID" value="GMH09747.1"/>
    <property type="molecule type" value="Genomic_DNA"/>
</dbReference>
<dbReference type="Proteomes" id="UP001279734">
    <property type="component" value="Unassembled WGS sequence"/>
</dbReference>
<keyword evidence="3" id="KW-1185">Reference proteome</keyword>
<name>A0AAD3XM36_NEPGR</name>
<evidence type="ECO:0000256" key="1">
    <source>
        <dbReference type="SAM" id="MobiDB-lite"/>
    </source>
</evidence>
<protein>
    <submittedName>
        <fullName evidence="2">Uncharacterized protein</fullName>
    </submittedName>
</protein>
<evidence type="ECO:0000313" key="3">
    <source>
        <dbReference type="Proteomes" id="UP001279734"/>
    </source>
</evidence>
<reference evidence="2" key="1">
    <citation type="submission" date="2023-05" db="EMBL/GenBank/DDBJ databases">
        <title>Nepenthes gracilis genome sequencing.</title>
        <authorList>
            <person name="Fukushima K."/>
        </authorList>
    </citation>
    <scope>NUCLEOTIDE SEQUENCE</scope>
    <source>
        <strain evidence="2">SING2019-196</strain>
    </source>
</reference>
<gene>
    <name evidence="2" type="ORF">Nepgr_011588</name>
</gene>
<feature type="compositionally biased region" description="Basic residues" evidence="1">
    <location>
        <begin position="125"/>
        <end position="137"/>
    </location>
</feature>
<evidence type="ECO:0000313" key="2">
    <source>
        <dbReference type="EMBL" id="GMH09747.1"/>
    </source>
</evidence>
<feature type="region of interest" description="Disordered" evidence="1">
    <location>
        <begin position="105"/>
        <end position="144"/>
    </location>
</feature>
<accession>A0AAD3XM36</accession>
<proteinExistence type="predicted"/>
<comment type="caution">
    <text evidence="2">The sequence shown here is derived from an EMBL/GenBank/DDBJ whole genome shotgun (WGS) entry which is preliminary data.</text>
</comment>
<dbReference type="AlphaFoldDB" id="A0AAD3XM36"/>
<organism evidence="2 3">
    <name type="scientific">Nepenthes gracilis</name>
    <name type="common">Slender pitcher plant</name>
    <dbReference type="NCBI Taxonomy" id="150966"/>
    <lineage>
        <taxon>Eukaryota</taxon>
        <taxon>Viridiplantae</taxon>
        <taxon>Streptophyta</taxon>
        <taxon>Embryophyta</taxon>
        <taxon>Tracheophyta</taxon>
        <taxon>Spermatophyta</taxon>
        <taxon>Magnoliopsida</taxon>
        <taxon>eudicotyledons</taxon>
        <taxon>Gunneridae</taxon>
        <taxon>Pentapetalae</taxon>
        <taxon>Caryophyllales</taxon>
        <taxon>Nepenthaceae</taxon>
        <taxon>Nepenthes</taxon>
    </lineage>
</organism>